<dbReference type="InterPro" id="IPR011045">
    <property type="entry name" value="N2O_reductase_N"/>
</dbReference>
<organism evidence="2 3">
    <name type="scientific">Corynebacterium felinum</name>
    <dbReference type="NCBI Taxonomy" id="131318"/>
    <lineage>
        <taxon>Bacteria</taxon>
        <taxon>Bacillati</taxon>
        <taxon>Actinomycetota</taxon>
        <taxon>Actinomycetes</taxon>
        <taxon>Mycobacteriales</taxon>
        <taxon>Corynebacteriaceae</taxon>
        <taxon>Corynebacterium</taxon>
    </lineage>
</organism>
<proteinExistence type="predicted"/>
<dbReference type="Pfam" id="PF10282">
    <property type="entry name" value="Lactonase"/>
    <property type="match status" value="1"/>
</dbReference>
<dbReference type="Gene3D" id="2.130.10.10">
    <property type="entry name" value="YVTN repeat-like/Quinoprotein amine dehydrogenase"/>
    <property type="match status" value="1"/>
</dbReference>
<dbReference type="SUPFAM" id="SSF50974">
    <property type="entry name" value="Nitrous oxide reductase, N-terminal domain"/>
    <property type="match status" value="1"/>
</dbReference>
<dbReference type="InterPro" id="IPR019405">
    <property type="entry name" value="Lactonase_7-beta_prop"/>
</dbReference>
<protein>
    <submittedName>
        <fullName evidence="2">YVTN family beta-propeller protein</fullName>
    </submittedName>
</protein>
<dbReference type="EMBL" id="JAVDYF010000001">
    <property type="protein sequence ID" value="MDR7353828.1"/>
    <property type="molecule type" value="Genomic_DNA"/>
</dbReference>
<evidence type="ECO:0000313" key="3">
    <source>
        <dbReference type="Proteomes" id="UP001183619"/>
    </source>
</evidence>
<dbReference type="InterPro" id="IPR015943">
    <property type="entry name" value="WD40/YVTN_repeat-like_dom_sf"/>
</dbReference>
<name>A0ABU2B5D8_9CORY</name>
<dbReference type="InterPro" id="IPR011964">
    <property type="entry name" value="YVTN_b-propeller_repeat"/>
</dbReference>
<keyword evidence="3" id="KW-1185">Reference proteome</keyword>
<gene>
    <name evidence="2" type="ORF">J2S37_000366</name>
</gene>
<evidence type="ECO:0000256" key="1">
    <source>
        <dbReference type="SAM" id="MobiDB-lite"/>
    </source>
</evidence>
<reference evidence="2 3" key="1">
    <citation type="submission" date="2023-07" db="EMBL/GenBank/DDBJ databases">
        <title>Sequencing the genomes of 1000 actinobacteria strains.</title>
        <authorList>
            <person name="Klenk H.-P."/>
        </authorList>
    </citation>
    <scope>NUCLEOTIDE SEQUENCE [LARGE SCALE GENOMIC DNA]</scope>
    <source>
        <strain evidence="2 3">DSM 44508</strain>
    </source>
</reference>
<dbReference type="Proteomes" id="UP001183619">
    <property type="component" value="Unassembled WGS sequence"/>
</dbReference>
<feature type="compositionally biased region" description="Polar residues" evidence="1">
    <location>
        <begin position="1"/>
        <end position="10"/>
    </location>
</feature>
<accession>A0ABU2B5D8</accession>
<sequence length="101" mass="10683">MELDSTNAPPTASLPLRSTKAHPTGLMTKPPTPDYPNSATKHTLSLPGKLIYVANRGSDTISVIDPATLELKANLRAGTLPNHISIDPQGEVFAVNKAAQK</sequence>
<dbReference type="NCBIfam" id="TIGR02276">
    <property type="entry name" value="beta_rpt_yvtn"/>
    <property type="match status" value="1"/>
</dbReference>
<evidence type="ECO:0000313" key="2">
    <source>
        <dbReference type="EMBL" id="MDR7353828.1"/>
    </source>
</evidence>
<dbReference type="RefSeq" id="WP_277104453.1">
    <property type="nucleotide sequence ID" value="NZ_BAAAJS010000025.1"/>
</dbReference>
<comment type="caution">
    <text evidence="2">The sequence shown here is derived from an EMBL/GenBank/DDBJ whole genome shotgun (WGS) entry which is preliminary data.</text>
</comment>
<feature type="region of interest" description="Disordered" evidence="1">
    <location>
        <begin position="1"/>
        <end position="41"/>
    </location>
</feature>